<keyword evidence="10 19" id="KW-0326">Glycosidase</keyword>
<comment type="function">
    <text evidence="15">May function in depolymerizing pectin during pollen development, germination, and tube growth. Acts as an exo-polygalacturonase.</text>
</comment>
<dbReference type="InterPro" id="IPR000743">
    <property type="entry name" value="Glyco_hydro_28"/>
</dbReference>
<reference evidence="22 23" key="2">
    <citation type="submission" date="2024-10" db="EMBL/GenBank/DDBJ databases">
        <authorList>
            <person name="Ryan C."/>
        </authorList>
    </citation>
    <scope>NUCLEOTIDE SEQUENCE [LARGE SCALE GENOMIC DNA]</scope>
</reference>
<evidence type="ECO:0000256" key="20">
    <source>
        <dbReference type="SAM" id="MobiDB-lite"/>
    </source>
</evidence>
<evidence type="ECO:0000256" key="7">
    <source>
        <dbReference type="ARBA" id="ARBA00022801"/>
    </source>
</evidence>
<keyword evidence="23" id="KW-1185">Reference proteome</keyword>
<evidence type="ECO:0000256" key="9">
    <source>
        <dbReference type="ARBA" id="ARBA00023180"/>
    </source>
</evidence>
<organism evidence="22 23">
    <name type="scientific">Urochloa decumbens</name>
    <dbReference type="NCBI Taxonomy" id="240449"/>
    <lineage>
        <taxon>Eukaryota</taxon>
        <taxon>Viridiplantae</taxon>
        <taxon>Streptophyta</taxon>
        <taxon>Embryophyta</taxon>
        <taxon>Tracheophyta</taxon>
        <taxon>Spermatophyta</taxon>
        <taxon>Magnoliopsida</taxon>
        <taxon>Liliopsida</taxon>
        <taxon>Poales</taxon>
        <taxon>Poaceae</taxon>
        <taxon>PACMAD clade</taxon>
        <taxon>Panicoideae</taxon>
        <taxon>Panicodae</taxon>
        <taxon>Paniceae</taxon>
        <taxon>Melinidinae</taxon>
        <taxon>Urochloa</taxon>
    </lineage>
</organism>
<evidence type="ECO:0000256" key="12">
    <source>
        <dbReference type="ARBA" id="ARBA00038933"/>
    </source>
</evidence>
<keyword evidence="4" id="KW-0964">Secreted</keyword>
<feature type="signal peptide" evidence="21">
    <location>
        <begin position="1"/>
        <end position="23"/>
    </location>
</feature>
<feature type="active site" evidence="18">
    <location>
        <position position="272"/>
    </location>
</feature>
<dbReference type="InterPro" id="IPR011050">
    <property type="entry name" value="Pectin_lyase_fold/virulence"/>
</dbReference>
<evidence type="ECO:0000256" key="6">
    <source>
        <dbReference type="ARBA" id="ARBA00022737"/>
    </source>
</evidence>
<dbReference type="AlphaFoldDB" id="A0ABC9E0C5"/>
<keyword evidence="9" id="KW-0325">Glycoprotein</keyword>
<evidence type="ECO:0000256" key="3">
    <source>
        <dbReference type="ARBA" id="ARBA00022512"/>
    </source>
</evidence>
<keyword evidence="7 19" id="KW-0378">Hydrolase</keyword>
<keyword evidence="5 21" id="KW-0732">Signal</keyword>
<dbReference type="EC" id="3.2.1.67" evidence="12"/>
<feature type="compositionally biased region" description="Low complexity" evidence="20">
    <location>
        <begin position="35"/>
        <end position="57"/>
    </location>
</feature>
<feature type="chain" id="PRO_5044834929" description="Exopolygalacturonase" evidence="21">
    <location>
        <begin position="24"/>
        <end position="426"/>
    </location>
</feature>
<name>A0ABC9E0C5_9POAL</name>
<evidence type="ECO:0000256" key="13">
    <source>
        <dbReference type="ARBA" id="ARBA00043142"/>
    </source>
</evidence>
<evidence type="ECO:0000256" key="14">
    <source>
        <dbReference type="ARBA" id="ARBA00048766"/>
    </source>
</evidence>
<evidence type="ECO:0000256" key="15">
    <source>
        <dbReference type="ARBA" id="ARBA00057651"/>
    </source>
</evidence>
<protein>
    <recommendedName>
        <fullName evidence="16">Exopolygalacturonase</fullName>
        <ecNumber evidence="12">3.2.1.67</ecNumber>
    </recommendedName>
    <alternativeName>
        <fullName evidence="13">Galacturan 1,4-alpha-galacturonidase</fullName>
    </alternativeName>
    <alternativeName>
        <fullName evidence="17">Pectinase</fullName>
    </alternativeName>
</protein>
<keyword evidence="8" id="KW-1015">Disulfide bond</keyword>
<evidence type="ECO:0000256" key="1">
    <source>
        <dbReference type="ARBA" id="ARBA00004191"/>
    </source>
</evidence>
<dbReference type="InterPro" id="IPR006626">
    <property type="entry name" value="PbH1"/>
</dbReference>
<evidence type="ECO:0000256" key="21">
    <source>
        <dbReference type="SAM" id="SignalP"/>
    </source>
</evidence>
<dbReference type="PANTHER" id="PTHR31375">
    <property type="match status" value="1"/>
</dbReference>
<keyword evidence="11" id="KW-0961">Cell wall biogenesis/degradation</keyword>
<evidence type="ECO:0000313" key="22">
    <source>
        <dbReference type="EMBL" id="CAL5048164.1"/>
    </source>
</evidence>
<evidence type="ECO:0000256" key="5">
    <source>
        <dbReference type="ARBA" id="ARBA00022729"/>
    </source>
</evidence>
<dbReference type="Proteomes" id="UP001497457">
    <property type="component" value="Chromosome 35b"/>
</dbReference>
<evidence type="ECO:0000256" key="16">
    <source>
        <dbReference type="ARBA" id="ARBA00068298"/>
    </source>
</evidence>
<evidence type="ECO:0000256" key="18">
    <source>
        <dbReference type="PROSITE-ProRule" id="PRU10052"/>
    </source>
</evidence>
<dbReference type="Gene3D" id="2.160.20.10">
    <property type="entry name" value="Single-stranded right-handed beta-helix, Pectin lyase-like"/>
    <property type="match status" value="1"/>
</dbReference>
<dbReference type="GO" id="GO:0047911">
    <property type="term" value="F:galacturan 1,4-alpha-galacturonidase activity"/>
    <property type="evidence" value="ECO:0007669"/>
    <property type="project" value="UniProtKB-EC"/>
</dbReference>
<evidence type="ECO:0000256" key="2">
    <source>
        <dbReference type="ARBA" id="ARBA00008834"/>
    </source>
</evidence>
<dbReference type="Pfam" id="PF00295">
    <property type="entry name" value="Glyco_hydro_28"/>
    <property type="match status" value="1"/>
</dbReference>
<dbReference type="InterPro" id="IPR012334">
    <property type="entry name" value="Pectin_lyas_fold"/>
</dbReference>
<keyword evidence="3" id="KW-0134">Cell wall</keyword>
<proteinExistence type="inferred from homology"/>
<comment type="subcellular location">
    <subcellularLocation>
        <location evidence="1">Secreted</location>
        <location evidence="1">Cell wall</location>
    </subcellularLocation>
</comment>
<evidence type="ECO:0000256" key="19">
    <source>
        <dbReference type="RuleBase" id="RU361169"/>
    </source>
</evidence>
<dbReference type="GO" id="GO:0071555">
    <property type="term" value="P:cell wall organization"/>
    <property type="evidence" value="ECO:0007669"/>
    <property type="project" value="UniProtKB-KW"/>
</dbReference>
<dbReference type="SUPFAM" id="SSF51126">
    <property type="entry name" value="Pectin lyase-like"/>
    <property type="match status" value="1"/>
</dbReference>
<comment type="similarity">
    <text evidence="2 19">Belongs to the glycosyl hydrolase 28 family.</text>
</comment>
<keyword evidence="6" id="KW-0677">Repeat</keyword>
<evidence type="ECO:0000313" key="23">
    <source>
        <dbReference type="Proteomes" id="UP001497457"/>
    </source>
</evidence>
<dbReference type="PROSITE" id="PS00502">
    <property type="entry name" value="POLYGALACTURONASE"/>
    <property type="match status" value="1"/>
</dbReference>
<comment type="catalytic activity">
    <reaction evidence="14">
        <text>[(1-&gt;4)-alpha-D-galacturonosyl](n) + H2O = alpha-D-galacturonate + [(1-&gt;4)-alpha-D-galacturonosyl](n-1)</text>
        <dbReference type="Rhea" id="RHEA:14117"/>
        <dbReference type="Rhea" id="RHEA-COMP:14570"/>
        <dbReference type="Rhea" id="RHEA-COMP:14572"/>
        <dbReference type="ChEBI" id="CHEBI:15377"/>
        <dbReference type="ChEBI" id="CHEBI:58658"/>
        <dbReference type="ChEBI" id="CHEBI:140523"/>
        <dbReference type="EC" id="3.2.1.67"/>
    </reaction>
</comment>
<evidence type="ECO:0000256" key="10">
    <source>
        <dbReference type="ARBA" id="ARBA00023295"/>
    </source>
</evidence>
<accession>A0ABC9E0C5</accession>
<dbReference type="FunFam" id="2.160.20.10:FF:000004">
    <property type="entry name" value="Pectin lyase-like superfamily protein"/>
    <property type="match status" value="1"/>
</dbReference>
<evidence type="ECO:0000256" key="4">
    <source>
        <dbReference type="ARBA" id="ARBA00022525"/>
    </source>
</evidence>
<dbReference type="SMART" id="SM00710">
    <property type="entry name" value="PbH1"/>
    <property type="match status" value="5"/>
</dbReference>
<dbReference type="EMBL" id="OZ075145">
    <property type="protein sequence ID" value="CAL5048164.1"/>
    <property type="molecule type" value="Genomic_DNA"/>
</dbReference>
<feature type="region of interest" description="Disordered" evidence="20">
    <location>
        <begin position="25"/>
        <end position="77"/>
    </location>
</feature>
<sequence>MALSSNALRAIFLLAVVVCAAHAGKPAPKEKGKSGDSAAAPDAAAPEAAAPDAAAPAGAGGSSDISEAGAKGDGKTDSTKAVNEAWAAACGKEGAQTLTIPKGDYLNFSGPCKGSVTIQLDGNLLASTDLAQYKTNWIEIEHVDNLVITGKGTLDGQGKQVWDDNKCDKKYDCKILPNSLVLSYVNNGTVTGITLLNSKFFHMNVFQCKDITIKDVTITAPGDSPNTDGIHMGDSSKVTITGTTISSGDDCISIGPGSTGINITGVTCGPGHGISVGSLGRYKDEKDVTDVNVKDCTLKKTTNGVRIKTYEDAASAVTASDIHYENIAMEDVANPIIIDMNYCPNNICTNKGASKITVKDVTFKNITGTSSTPEAVSLLCNDKLPCSGVTMDNVNVEFKGTNNKTMAVCNNAKGSSTGCLKELACL</sequence>
<gene>
    <name evidence="22" type="ORF">URODEC1_LOCUS90293</name>
</gene>
<reference evidence="23" key="1">
    <citation type="submission" date="2024-06" db="EMBL/GenBank/DDBJ databases">
        <authorList>
            <person name="Ryan C."/>
        </authorList>
    </citation>
    <scope>NUCLEOTIDE SEQUENCE [LARGE SCALE GENOMIC DNA]</scope>
</reference>
<evidence type="ECO:0000256" key="11">
    <source>
        <dbReference type="ARBA" id="ARBA00023316"/>
    </source>
</evidence>
<evidence type="ECO:0000256" key="8">
    <source>
        <dbReference type="ARBA" id="ARBA00023157"/>
    </source>
</evidence>
<evidence type="ECO:0000256" key="17">
    <source>
        <dbReference type="ARBA" id="ARBA00083621"/>
    </source>
</evidence>